<feature type="domain" description="N-acetyltransferase" evidence="1">
    <location>
        <begin position="12"/>
        <end position="182"/>
    </location>
</feature>
<dbReference type="InterPro" id="IPR051531">
    <property type="entry name" value="N-acetyltransferase"/>
</dbReference>
<keyword evidence="2" id="KW-0808">Transferase</keyword>
<dbReference type="Proteomes" id="UP000318733">
    <property type="component" value="Unassembled WGS sequence"/>
</dbReference>
<accession>A0A556MX47</accession>
<dbReference type="Gene3D" id="3.40.630.30">
    <property type="match status" value="1"/>
</dbReference>
<dbReference type="InterPro" id="IPR000182">
    <property type="entry name" value="GNAT_dom"/>
</dbReference>
<dbReference type="InterPro" id="IPR016181">
    <property type="entry name" value="Acyl_CoA_acyltransferase"/>
</dbReference>
<comment type="caution">
    <text evidence="2">The sequence shown here is derived from an EMBL/GenBank/DDBJ whole genome shotgun (WGS) entry which is preliminary data.</text>
</comment>
<evidence type="ECO:0000313" key="2">
    <source>
        <dbReference type="EMBL" id="TSJ44487.1"/>
    </source>
</evidence>
<reference evidence="2 3" key="1">
    <citation type="submission" date="2019-07" db="EMBL/GenBank/DDBJ databases">
        <authorList>
            <person name="Huq M.A."/>
        </authorList>
    </citation>
    <scope>NUCLEOTIDE SEQUENCE [LARGE SCALE GENOMIC DNA]</scope>
    <source>
        <strain evidence="2 3">MAH-19</strain>
    </source>
</reference>
<dbReference type="AlphaFoldDB" id="A0A556MX47"/>
<evidence type="ECO:0000313" key="3">
    <source>
        <dbReference type="Proteomes" id="UP000318733"/>
    </source>
</evidence>
<evidence type="ECO:0000259" key="1">
    <source>
        <dbReference type="PROSITE" id="PS51186"/>
    </source>
</evidence>
<name>A0A556MX47_9SPHI</name>
<dbReference type="Pfam" id="PF13302">
    <property type="entry name" value="Acetyltransf_3"/>
    <property type="match status" value="1"/>
</dbReference>
<proteinExistence type="predicted"/>
<dbReference type="OrthoDB" id="795294at2"/>
<dbReference type="SUPFAM" id="SSF55729">
    <property type="entry name" value="Acyl-CoA N-acyltransferases (Nat)"/>
    <property type="match status" value="1"/>
</dbReference>
<dbReference type="EMBL" id="VLPK01000001">
    <property type="protein sequence ID" value="TSJ44487.1"/>
    <property type="molecule type" value="Genomic_DNA"/>
</dbReference>
<dbReference type="PROSITE" id="PS51186">
    <property type="entry name" value="GNAT"/>
    <property type="match status" value="1"/>
</dbReference>
<sequence length="182" mass="20751">MLQPLYLETGRLLLHPFRPAEFSRYQELIGEIFALLSHEETLRFIPEKRLKHRSEAERWLKAAVLNAHAGRNTVHFISDKSSGKLVGIVDIIPPAVAREHYRLAAYPHFIEFYLKAECRGKAVMSSLLPEIIKALNHQHITQIAAVVNRRNAAASKVLQKCGFSYRCPFDGLQDFYQLVSVA</sequence>
<keyword evidence="3" id="KW-1185">Reference proteome</keyword>
<gene>
    <name evidence="2" type="ORF">FO440_10005</name>
</gene>
<dbReference type="RefSeq" id="WP_144248048.1">
    <property type="nucleotide sequence ID" value="NZ_VLPK01000001.1"/>
</dbReference>
<organism evidence="2 3">
    <name type="scientific">Mucilaginibacter corticis</name>
    <dbReference type="NCBI Taxonomy" id="2597670"/>
    <lineage>
        <taxon>Bacteria</taxon>
        <taxon>Pseudomonadati</taxon>
        <taxon>Bacteroidota</taxon>
        <taxon>Sphingobacteriia</taxon>
        <taxon>Sphingobacteriales</taxon>
        <taxon>Sphingobacteriaceae</taxon>
        <taxon>Mucilaginibacter</taxon>
    </lineage>
</organism>
<dbReference type="GO" id="GO:0016747">
    <property type="term" value="F:acyltransferase activity, transferring groups other than amino-acyl groups"/>
    <property type="evidence" value="ECO:0007669"/>
    <property type="project" value="InterPro"/>
</dbReference>
<dbReference type="PANTHER" id="PTHR43792">
    <property type="entry name" value="GNAT FAMILY, PUTATIVE (AFU_ORTHOLOGUE AFUA_3G00765)-RELATED-RELATED"/>
    <property type="match status" value="1"/>
</dbReference>
<protein>
    <submittedName>
        <fullName evidence="2">GNAT family N-acetyltransferase</fullName>
    </submittedName>
</protein>